<evidence type="ECO:0000256" key="1">
    <source>
        <dbReference type="SAM" id="Coils"/>
    </source>
</evidence>
<keyword evidence="1" id="KW-0175">Coiled coil</keyword>
<accession>A0ABD2W9M1</accession>
<evidence type="ECO:0000256" key="2">
    <source>
        <dbReference type="SAM" id="SignalP"/>
    </source>
</evidence>
<feature type="chain" id="PRO_5044778410" evidence="2">
    <location>
        <begin position="18"/>
        <end position="247"/>
    </location>
</feature>
<proteinExistence type="predicted"/>
<protein>
    <submittedName>
        <fullName evidence="3">Uncharacterized protein</fullName>
    </submittedName>
</protein>
<feature type="signal peptide" evidence="2">
    <location>
        <begin position="1"/>
        <end position="17"/>
    </location>
</feature>
<evidence type="ECO:0000313" key="3">
    <source>
        <dbReference type="EMBL" id="KAL3389583.1"/>
    </source>
</evidence>
<evidence type="ECO:0000313" key="4">
    <source>
        <dbReference type="Proteomes" id="UP001627154"/>
    </source>
</evidence>
<gene>
    <name evidence="3" type="ORF">TKK_015787</name>
</gene>
<keyword evidence="2" id="KW-0732">Signal</keyword>
<sequence length="247" mass="27950">MTCVVIYASSICTLLAACQFAITIGSKKKPLPVPTRFQPPRTVKRYTATGMEEIEELRRQNAEQAVIIDTMNTRMETLQAQLQALIEERRNDQDALHEARNREQEIENARQLAEVERVAAENGRRRLLEELEQNNIENENVRRAHIAVVHNQVNEAHDRDGLVLEYRNDNHGLRLGGKGDGAAVHEASHAQRVPQYLPALSNGNVPTPNVSDMQRFEDRLERRLAANITMDSLPKFSTGNVTQTVKK</sequence>
<comment type="caution">
    <text evidence="3">The sequence shown here is derived from an EMBL/GenBank/DDBJ whole genome shotgun (WGS) entry which is preliminary data.</text>
</comment>
<feature type="coiled-coil region" evidence="1">
    <location>
        <begin position="68"/>
        <end position="144"/>
    </location>
</feature>
<organism evidence="3 4">
    <name type="scientific">Trichogramma kaykai</name>
    <dbReference type="NCBI Taxonomy" id="54128"/>
    <lineage>
        <taxon>Eukaryota</taxon>
        <taxon>Metazoa</taxon>
        <taxon>Ecdysozoa</taxon>
        <taxon>Arthropoda</taxon>
        <taxon>Hexapoda</taxon>
        <taxon>Insecta</taxon>
        <taxon>Pterygota</taxon>
        <taxon>Neoptera</taxon>
        <taxon>Endopterygota</taxon>
        <taxon>Hymenoptera</taxon>
        <taxon>Apocrita</taxon>
        <taxon>Proctotrupomorpha</taxon>
        <taxon>Chalcidoidea</taxon>
        <taxon>Trichogrammatidae</taxon>
        <taxon>Trichogramma</taxon>
    </lineage>
</organism>
<keyword evidence="4" id="KW-1185">Reference proteome</keyword>
<dbReference type="AlphaFoldDB" id="A0ABD2W9M1"/>
<dbReference type="EMBL" id="JBJJXI010000123">
    <property type="protein sequence ID" value="KAL3389583.1"/>
    <property type="molecule type" value="Genomic_DNA"/>
</dbReference>
<dbReference type="Proteomes" id="UP001627154">
    <property type="component" value="Unassembled WGS sequence"/>
</dbReference>
<reference evidence="3 4" key="1">
    <citation type="journal article" date="2024" name="bioRxiv">
        <title>A reference genome for Trichogramma kaykai: A tiny desert-dwelling parasitoid wasp with competing sex-ratio distorters.</title>
        <authorList>
            <person name="Culotta J."/>
            <person name="Lindsey A.R."/>
        </authorList>
    </citation>
    <scope>NUCLEOTIDE SEQUENCE [LARGE SCALE GENOMIC DNA]</scope>
    <source>
        <strain evidence="3 4">KSX58</strain>
    </source>
</reference>
<name>A0ABD2W9M1_9HYME</name>